<dbReference type="AlphaFoldDB" id="A0A073IL10"/>
<proteinExistence type="inferred from homology"/>
<evidence type="ECO:0000256" key="8">
    <source>
        <dbReference type="ARBA" id="ARBA00022982"/>
    </source>
</evidence>
<dbReference type="GO" id="GO:0022904">
    <property type="term" value="P:respiratory electron transport chain"/>
    <property type="evidence" value="ECO:0007669"/>
    <property type="project" value="InterPro"/>
</dbReference>
<dbReference type="RefSeq" id="WP_025057848.1">
    <property type="nucleotide sequence ID" value="NZ_JAMC01000002.1"/>
</dbReference>
<keyword evidence="5" id="KW-0349">Heme</keyword>
<dbReference type="PANTHER" id="PTHR30529">
    <property type="entry name" value="CYTOCHROME B561"/>
    <property type="match status" value="1"/>
</dbReference>
<evidence type="ECO:0000256" key="6">
    <source>
        <dbReference type="ARBA" id="ARBA00022692"/>
    </source>
</evidence>
<name>A0A073IL10_9RHOB</name>
<dbReference type="SMART" id="SM00867">
    <property type="entry name" value="YceI"/>
    <property type="match status" value="1"/>
</dbReference>
<evidence type="ECO:0000259" key="14">
    <source>
        <dbReference type="SMART" id="SM00867"/>
    </source>
</evidence>
<dbReference type="InterPro" id="IPR011577">
    <property type="entry name" value="Cyt_b561_bac/Ni-Hgenase"/>
</dbReference>
<comment type="subcellular location">
    <subcellularLocation>
        <location evidence="2">Cell membrane</location>
        <topology evidence="2">Multi-pass membrane protein</topology>
    </subcellularLocation>
</comment>
<evidence type="ECO:0000256" key="13">
    <source>
        <dbReference type="SAM" id="Phobius"/>
    </source>
</evidence>
<sequence>MAIRNSHTRYGSVTRTLHWLTALLVITLIPVALVANALPFDTSEELTRKAWFFSLHKTLGVAVFFVSLARILWAISQPKPAPLHPDAKAETFLAEVAHWLLYGSLMLVPLSGWIHHAATTGFAPIWWPLGQSLPMVPKSETVAAVFGGAHWVLGKVMAATIALHVLGAVKHQIIDKDATLRRMLNGAPELADLPPSRHGVSPLLGAFVVWAVTLTAGGLGGLYQPHGSTTQAAALAEVSSDWTVQQGDINIAVTQFGSAVEGRFADWTAKIAFDPDVPSGPSGNVEVVISIGSLTLGSVTDQAMGPDFFDAETFTKAIFKADIITGVDGFLAEGTLTIKDQTIPLSMPFHLSVEGDTANMKADLTLDRRDFGIGANMPDESSLAFAVKTSVQLTATKAADQ</sequence>
<keyword evidence="7" id="KW-0479">Metal-binding</keyword>
<dbReference type="InterPro" id="IPR016174">
    <property type="entry name" value="Di-haem_cyt_TM"/>
</dbReference>
<dbReference type="Gene3D" id="2.40.128.110">
    <property type="entry name" value="Lipid/polyisoprenoid-binding, YceI-like"/>
    <property type="match status" value="1"/>
</dbReference>
<dbReference type="SUPFAM" id="SSF81342">
    <property type="entry name" value="Transmembrane di-heme cytochromes"/>
    <property type="match status" value="1"/>
</dbReference>
<dbReference type="Pfam" id="PF01292">
    <property type="entry name" value="Ni_hydr_CYTB"/>
    <property type="match status" value="1"/>
</dbReference>
<dbReference type="OrthoDB" id="1247465at2"/>
<dbReference type="eggNOG" id="COG2353">
    <property type="taxonomic scope" value="Bacteria"/>
</dbReference>
<dbReference type="eggNOG" id="COG3038">
    <property type="taxonomic scope" value="Bacteria"/>
</dbReference>
<dbReference type="PANTHER" id="PTHR30529:SF7">
    <property type="entry name" value="CYTOCHROME B561 BACTERIAL_NI-HYDROGENASE DOMAIN-CONTAINING PROTEIN"/>
    <property type="match status" value="1"/>
</dbReference>
<dbReference type="EMBL" id="JAMC01000002">
    <property type="protein sequence ID" value="KEJ90191.1"/>
    <property type="molecule type" value="Genomic_DNA"/>
</dbReference>
<evidence type="ECO:0000313" key="15">
    <source>
        <dbReference type="EMBL" id="KEJ90191.1"/>
    </source>
</evidence>
<keyword evidence="4" id="KW-1003">Cell membrane</keyword>
<dbReference type="InterPro" id="IPR036761">
    <property type="entry name" value="TTHA0802/YceI-like_sf"/>
</dbReference>
<keyword evidence="16" id="KW-1185">Reference proteome</keyword>
<comment type="cofactor">
    <cofactor evidence="1">
        <name>heme b</name>
        <dbReference type="ChEBI" id="CHEBI:60344"/>
    </cofactor>
</comment>
<evidence type="ECO:0000256" key="4">
    <source>
        <dbReference type="ARBA" id="ARBA00022475"/>
    </source>
</evidence>
<evidence type="ECO:0000313" key="16">
    <source>
        <dbReference type="Proteomes" id="UP000027734"/>
    </source>
</evidence>
<dbReference type="SUPFAM" id="SSF101874">
    <property type="entry name" value="YceI-like"/>
    <property type="match status" value="1"/>
</dbReference>
<accession>A0A073IL10</accession>
<feature type="transmembrane region" description="Helical" evidence="13">
    <location>
        <begin position="17"/>
        <end position="38"/>
    </location>
</feature>
<keyword evidence="9 13" id="KW-1133">Transmembrane helix</keyword>
<evidence type="ECO:0000256" key="3">
    <source>
        <dbReference type="ARBA" id="ARBA00022448"/>
    </source>
</evidence>
<dbReference type="InterPro" id="IPR007372">
    <property type="entry name" value="Lipid/polyisoprenoid-bd_YceI"/>
</dbReference>
<comment type="caution">
    <text evidence="15">The sequence shown here is derived from an EMBL/GenBank/DDBJ whole genome shotgun (WGS) entry which is preliminary data.</text>
</comment>
<gene>
    <name evidence="15" type="ORF">DSW25_08330</name>
</gene>
<evidence type="ECO:0000256" key="10">
    <source>
        <dbReference type="ARBA" id="ARBA00023004"/>
    </source>
</evidence>
<keyword evidence="10" id="KW-0408">Iron</keyword>
<dbReference type="GO" id="GO:0020037">
    <property type="term" value="F:heme binding"/>
    <property type="evidence" value="ECO:0007669"/>
    <property type="project" value="TreeGrafter"/>
</dbReference>
<evidence type="ECO:0000256" key="7">
    <source>
        <dbReference type="ARBA" id="ARBA00022723"/>
    </source>
</evidence>
<dbReference type="STRING" id="1300350.Z948_343"/>
<evidence type="ECO:0000256" key="11">
    <source>
        <dbReference type="ARBA" id="ARBA00023136"/>
    </source>
</evidence>
<feature type="transmembrane region" description="Helical" evidence="13">
    <location>
        <begin position="96"/>
        <end position="114"/>
    </location>
</feature>
<dbReference type="InterPro" id="IPR052168">
    <property type="entry name" value="Cytochrome_b561_oxidase"/>
</dbReference>
<dbReference type="Pfam" id="PF04264">
    <property type="entry name" value="YceI"/>
    <property type="match status" value="1"/>
</dbReference>
<keyword evidence="11 13" id="KW-0472">Membrane</keyword>
<feature type="transmembrane region" description="Helical" evidence="13">
    <location>
        <begin position="59"/>
        <end position="76"/>
    </location>
</feature>
<dbReference type="Gene3D" id="1.20.950.20">
    <property type="entry name" value="Transmembrane di-heme cytochromes, Chain C"/>
    <property type="match status" value="1"/>
</dbReference>
<evidence type="ECO:0000256" key="2">
    <source>
        <dbReference type="ARBA" id="ARBA00004651"/>
    </source>
</evidence>
<organism evidence="15 16">
    <name type="scientific">Sulfitobacter donghicola DSW-25 = KCTC 12864 = JCM 14565</name>
    <dbReference type="NCBI Taxonomy" id="1300350"/>
    <lineage>
        <taxon>Bacteria</taxon>
        <taxon>Pseudomonadati</taxon>
        <taxon>Pseudomonadota</taxon>
        <taxon>Alphaproteobacteria</taxon>
        <taxon>Rhodobacterales</taxon>
        <taxon>Roseobacteraceae</taxon>
        <taxon>Sulfitobacter</taxon>
    </lineage>
</organism>
<dbReference type="GO" id="GO:0009055">
    <property type="term" value="F:electron transfer activity"/>
    <property type="evidence" value="ECO:0007669"/>
    <property type="project" value="InterPro"/>
</dbReference>
<dbReference type="Proteomes" id="UP000027734">
    <property type="component" value="Unassembled WGS sequence"/>
</dbReference>
<evidence type="ECO:0000256" key="12">
    <source>
        <dbReference type="ARBA" id="ARBA00037975"/>
    </source>
</evidence>
<evidence type="ECO:0000256" key="1">
    <source>
        <dbReference type="ARBA" id="ARBA00001970"/>
    </source>
</evidence>
<keyword evidence="6 13" id="KW-0812">Transmembrane</keyword>
<evidence type="ECO:0000256" key="9">
    <source>
        <dbReference type="ARBA" id="ARBA00022989"/>
    </source>
</evidence>
<dbReference type="GO" id="GO:0046872">
    <property type="term" value="F:metal ion binding"/>
    <property type="evidence" value="ECO:0007669"/>
    <property type="project" value="UniProtKB-KW"/>
</dbReference>
<feature type="domain" description="Lipid/polyisoprenoid-binding YceI-like" evidence="14">
    <location>
        <begin position="241"/>
        <end position="394"/>
    </location>
</feature>
<keyword evidence="3" id="KW-0813">Transport</keyword>
<feature type="transmembrane region" description="Helical" evidence="13">
    <location>
        <begin position="203"/>
        <end position="223"/>
    </location>
</feature>
<reference evidence="15 16" key="1">
    <citation type="submission" date="2014-01" db="EMBL/GenBank/DDBJ databases">
        <title>Sulfitobacter donghicola JCM 14565 Genome Sequencing.</title>
        <authorList>
            <person name="Lai Q."/>
            <person name="Hong Z."/>
        </authorList>
    </citation>
    <scope>NUCLEOTIDE SEQUENCE [LARGE SCALE GENOMIC DNA]</scope>
    <source>
        <strain evidence="15 16">JCM 14565</strain>
    </source>
</reference>
<protein>
    <submittedName>
        <fullName evidence="15">Cytochrome</fullName>
    </submittedName>
</protein>
<evidence type="ECO:0000256" key="5">
    <source>
        <dbReference type="ARBA" id="ARBA00022617"/>
    </source>
</evidence>
<dbReference type="GO" id="GO:0005886">
    <property type="term" value="C:plasma membrane"/>
    <property type="evidence" value="ECO:0007669"/>
    <property type="project" value="UniProtKB-SubCell"/>
</dbReference>
<comment type="similarity">
    <text evidence="12">Belongs to the cytochrome b561 family.</text>
</comment>
<keyword evidence="8" id="KW-0249">Electron transport</keyword>